<dbReference type="PROSITE" id="PS50966">
    <property type="entry name" value="ZF_SWIM"/>
    <property type="match status" value="1"/>
</dbReference>
<dbReference type="Pfam" id="PF21055">
    <property type="entry name" value="ZSWIM4-8_C"/>
    <property type="match status" value="1"/>
</dbReference>
<proteinExistence type="predicted"/>
<organism evidence="7 8">
    <name type="scientific">Tegillarca granosa</name>
    <name type="common">Malaysian cockle</name>
    <name type="synonym">Anadara granosa</name>
    <dbReference type="NCBI Taxonomy" id="220873"/>
    <lineage>
        <taxon>Eukaryota</taxon>
        <taxon>Metazoa</taxon>
        <taxon>Spiralia</taxon>
        <taxon>Lophotrochozoa</taxon>
        <taxon>Mollusca</taxon>
        <taxon>Bivalvia</taxon>
        <taxon>Autobranchia</taxon>
        <taxon>Pteriomorphia</taxon>
        <taxon>Arcoida</taxon>
        <taxon>Arcoidea</taxon>
        <taxon>Arcidae</taxon>
        <taxon>Tegillarca</taxon>
    </lineage>
</organism>
<dbReference type="EMBL" id="JARBDR010000214">
    <property type="protein sequence ID" value="KAJ8319515.1"/>
    <property type="molecule type" value="Genomic_DNA"/>
</dbReference>
<dbReference type="InterPro" id="IPR007527">
    <property type="entry name" value="Znf_SWIM"/>
</dbReference>
<reference evidence="7 8" key="1">
    <citation type="submission" date="2022-12" db="EMBL/GenBank/DDBJ databases">
        <title>Chromosome-level genome of Tegillarca granosa.</title>
        <authorList>
            <person name="Kim J."/>
        </authorList>
    </citation>
    <scope>NUCLEOTIDE SEQUENCE [LARGE SCALE GENOMIC DNA]</scope>
    <source>
        <strain evidence="7">Teg-2019</strain>
        <tissue evidence="7">Adductor muscle</tissue>
    </source>
</reference>
<feature type="compositionally biased region" description="Basic and acidic residues" evidence="5">
    <location>
        <begin position="1000"/>
        <end position="1010"/>
    </location>
</feature>
<sequence>MDFMFDWDNEGDRFSFEDSDRFEEDSLCSWISEPESLCNNWRGWKRQNGGQATNTAIVKSQEGKVASLVELAAQAVACNIPFEVVEQFPQPIPEQLQLRIAFWSFPESEEDIRLYSCLANGSADEFQKGEHLYKGKAVKDILQIGFHLSATVIPPQGITQAKGTFSVAVVFDRRRISSCTCTCSSTASWCSHVVALCLYRIHQGNSVCLRAPVSESLSRLHRDQLQKFAQYLISELPQQETAINTVCGAPDPTAGPSAGEQTSWSLDESTLHENIKKTLVKFCVPSPIVFSDVNYLSATAPPAAAEWASLLRPLRGREPEGMWNLLSIVREMFRRNDSNAIPLLEIITAEVLQCEQILAWWFTTKVTSNNNNNVCRGSNSSGANATQHAASSLCDEIVTLWRLAALNPKLSPIQRDDLCTKFKDWHMATIEKVQKSRGSNSSNSSGNNIKKNDIENFVGYRFNKNYETEKKPSRIQRVTNYPESIISTDNTCTIAEAQNMLQDNHNAQELVNYNNRRHAYHSSRDSANDGAMSSGSEGFCEPERNNSLYRDSDSGSEMKEVNSRSNSVDENDLGSFANHPLSNCQKRDNSSLVYSCGNVDYSNTLKNKTEGDVFDMAADPLDIDIPLAATAKTTGNTASKKVKTEHSSESQQSGDEYQMYFYDTRPKTTDDRKKKDKNEEPNYFAGLKSVDAMQDIHFARAEALHAHGHTKDACRLARQLAEEMLTNPPDLIAETANLPTVKGKRKKVLTNISLLASSTLSKAAFLCNVLTEEQDCYHLAFKIGMFGLEMPRPPASCKALEVKLGHQETELLNLLKKIPLGPAELSVLRCRAEQLREGTYKSRGDSLLPSTLATFIFESLCLPGYPIGSTNGRPPSRNIQVVNRSPMDEKAGFEAAVAALGLKANASEAEHPLLCESTRRMRGDLAVALLVHYKDDQVKLSKIMDKILDKEVHQSYKAPSLVTYLTSKSPSSQASSGPSPVASGHSSHTASPTHHSHVRRGNDSSAHEEDDFKVKALEAKLRCMSIKKKPSQGMASIDSSAPETTSSDNSPTMVRRSWGKLAQGPGSDCGSSGDSSDSLGSSSSGEKDARVRNRDNERYKGKTKIMPTQPNQPSEASAHYMFEMSKTLLIKAGGTSSTSLFTQPSSNNTHTGPHRNLHLCAFQIGLYALGLNNCVSPNWLSRTYSSHVSWIAGQAMEIGSAAINILVDTWEGHLTPPEAASLADRASRGRDPNMVKAAAELALSCLPHAHALNPSEVQRALFQCKEQSLEMLEKACLAVESAAKGGGVYPEVLFDVARQWFELSEEAAQSSQNDSSHRSHAERDNRNESTVDNSAPPPVSAPERKSPNTSVIPPHSFTPPHSCAPVTISNAQLFPPHAAAGQIPAQPVVLSYAIPQANLHPNSLPPQPYGYVPQLPTFGPQYSHQHIPIHSHNIHPYVTTFYQNQPHFSNLQGIPNPANVYPANAAQFRALPPAVQVFPSHSCQVTQIQAPPTASVCNGQSVNQLVEQSVDGVSQSPSPPHSAGLGGPGINFGGQAHTHNEAQFNYLLAAFRVGMLALETLARRVHDDRPQTKYARNPPYGEDVKWLLNIALKLGSNYLQQFCASTVNAVVSPFVLYDIAVEAAHFLARNSPPATVQSHLRSNILNPLVQKCLQMFMQCAHQRIHHINPSDYDDFVSTICSARNAFCLTPGGMVQFQELLQSLRRSKSCRKDLWQRIVNGLATGNMPLKLELSISAPAQCAI</sequence>
<feature type="compositionally biased region" description="Low complexity" evidence="5">
    <location>
        <begin position="967"/>
        <end position="993"/>
    </location>
</feature>
<feature type="compositionally biased region" description="Basic and acidic residues" evidence="5">
    <location>
        <begin position="1315"/>
        <end position="1329"/>
    </location>
</feature>
<feature type="region of interest" description="Disordered" evidence="5">
    <location>
        <begin position="520"/>
        <end position="574"/>
    </location>
</feature>
<evidence type="ECO:0000256" key="2">
    <source>
        <dbReference type="ARBA" id="ARBA00022771"/>
    </source>
</evidence>
<feature type="compositionally biased region" description="Polar residues" evidence="5">
    <location>
        <begin position="1033"/>
        <end position="1052"/>
    </location>
</feature>
<keyword evidence="8" id="KW-1185">Reference proteome</keyword>
<feature type="compositionally biased region" description="Low complexity" evidence="5">
    <location>
        <begin position="1064"/>
        <end position="1084"/>
    </location>
</feature>
<feature type="domain" description="SWIM-type" evidence="6">
    <location>
        <begin position="165"/>
        <end position="201"/>
    </location>
</feature>
<dbReference type="PANTHER" id="PTHR22619">
    <property type="entry name" value="ZINC FINGER SWIM DOMAIN CONTAINING PROTEIN 4, 5, 6"/>
    <property type="match status" value="1"/>
</dbReference>
<feature type="region of interest" description="Disordered" evidence="5">
    <location>
        <begin position="1307"/>
        <end position="1358"/>
    </location>
</feature>
<dbReference type="Pfam" id="PF25572">
    <property type="entry name" value="TPR_ZSWIM8"/>
    <property type="match status" value="1"/>
</dbReference>
<feature type="compositionally biased region" description="Basic and acidic residues" evidence="5">
    <location>
        <begin position="550"/>
        <end position="562"/>
    </location>
</feature>
<keyword evidence="1" id="KW-0479">Metal-binding</keyword>
<dbReference type="Pfam" id="PF04434">
    <property type="entry name" value="SWIM"/>
    <property type="match status" value="1"/>
</dbReference>
<dbReference type="Proteomes" id="UP001217089">
    <property type="component" value="Unassembled WGS sequence"/>
</dbReference>
<dbReference type="InterPro" id="IPR057945">
    <property type="entry name" value="TPR_ZSWIM8"/>
</dbReference>
<feature type="region of interest" description="Disordered" evidence="5">
    <location>
        <begin position="634"/>
        <end position="658"/>
    </location>
</feature>
<protein>
    <recommendedName>
        <fullName evidence="6">SWIM-type domain-containing protein</fullName>
    </recommendedName>
</protein>
<evidence type="ECO:0000259" key="6">
    <source>
        <dbReference type="PROSITE" id="PS50966"/>
    </source>
</evidence>
<keyword evidence="2 4" id="KW-0863">Zinc-finger</keyword>
<gene>
    <name evidence="7" type="ORF">KUTeg_004606</name>
</gene>
<comment type="caution">
    <text evidence="7">The sequence shown here is derived from an EMBL/GenBank/DDBJ whole genome shotgun (WGS) entry which is preliminary data.</text>
</comment>
<feature type="region of interest" description="Disordered" evidence="5">
    <location>
        <begin position="967"/>
        <end position="1010"/>
    </location>
</feature>
<evidence type="ECO:0000313" key="7">
    <source>
        <dbReference type="EMBL" id="KAJ8319515.1"/>
    </source>
</evidence>
<dbReference type="PANTHER" id="PTHR22619:SF1">
    <property type="entry name" value="ZINC FINGER SWIM DOMAIN-CONTAINING PROTEIN 8"/>
    <property type="match status" value="1"/>
</dbReference>
<dbReference type="InterPro" id="IPR048370">
    <property type="entry name" value="ZSWIM4-8_C"/>
</dbReference>
<accession>A0ABQ9FUW5</accession>
<keyword evidence="3" id="KW-0862">Zinc</keyword>
<evidence type="ECO:0000256" key="4">
    <source>
        <dbReference type="PROSITE-ProRule" id="PRU00325"/>
    </source>
</evidence>
<name>A0ABQ9FUW5_TEGGR</name>
<feature type="compositionally biased region" description="Basic and acidic residues" evidence="5">
    <location>
        <begin position="1085"/>
        <end position="1100"/>
    </location>
</feature>
<evidence type="ECO:0000256" key="5">
    <source>
        <dbReference type="SAM" id="MobiDB-lite"/>
    </source>
</evidence>
<evidence type="ECO:0000313" key="8">
    <source>
        <dbReference type="Proteomes" id="UP001217089"/>
    </source>
</evidence>
<feature type="region of interest" description="Disordered" evidence="5">
    <location>
        <begin position="1025"/>
        <end position="1114"/>
    </location>
</feature>
<evidence type="ECO:0000256" key="1">
    <source>
        <dbReference type="ARBA" id="ARBA00022723"/>
    </source>
</evidence>
<evidence type="ECO:0000256" key="3">
    <source>
        <dbReference type="ARBA" id="ARBA00022833"/>
    </source>
</evidence>